<evidence type="ECO:0000313" key="3">
    <source>
        <dbReference type="Proteomes" id="UP000764110"/>
    </source>
</evidence>
<sequence>MDQLSRSVDLAHKRQRKRLHFVVLVLGLSYDAPLSPSRDYIRLHELGLTYIGDFLDFIERCQPGLETKIRNLSYVLPRLITSGLPTGGLLVETSELDHPDTFNRCFPLPAGTDAADLQLLHFSADISSWPEQPTTGCLVSDKSEDDSTEQDGLASQQSWDLSPEEGGLYGVGCDLEVSEAFDILGF</sequence>
<protein>
    <submittedName>
        <fullName evidence="2">Uncharacterized protein</fullName>
    </submittedName>
</protein>
<evidence type="ECO:0000256" key="1">
    <source>
        <dbReference type="SAM" id="MobiDB-lite"/>
    </source>
</evidence>
<proteinExistence type="predicted"/>
<dbReference type="Proteomes" id="UP000764110">
    <property type="component" value="Unassembled WGS sequence"/>
</dbReference>
<gene>
    <name evidence="2" type="ORF">MHUMG1_10601</name>
</gene>
<comment type="caution">
    <text evidence="2">The sequence shown here is derived from an EMBL/GenBank/DDBJ whole genome shotgun (WGS) entry which is preliminary data.</text>
</comment>
<dbReference type="EMBL" id="JACEFI010000057">
    <property type="protein sequence ID" value="KAH0591660.1"/>
    <property type="molecule type" value="Genomic_DNA"/>
</dbReference>
<reference evidence="2 3" key="1">
    <citation type="submission" date="2020-07" db="EMBL/GenBank/DDBJ databases">
        <title>Metarhizium humberi genome.</title>
        <authorList>
            <person name="Lysoe E."/>
        </authorList>
    </citation>
    <scope>NUCLEOTIDE SEQUENCE [LARGE SCALE GENOMIC DNA]</scope>
    <source>
        <strain evidence="2 3">ESALQ1638</strain>
    </source>
</reference>
<organism evidence="2 3">
    <name type="scientific">Metarhizium humberi</name>
    <dbReference type="NCBI Taxonomy" id="2596975"/>
    <lineage>
        <taxon>Eukaryota</taxon>
        <taxon>Fungi</taxon>
        <taxon>Dikarya</taxon>
        <taxon>Ascomycota</taxon>
        <taxon>Pezizomycotina</taxon>
        <taxon>Sordariomycetes</taxon>
        <taxon>Hypocreomycetidae</taxon>
        <taxon>Hypocreales</taxon>
        <taxon>Clavicipitaceae</taxon>
        <taxon>Metarhizium</taxon>
    </lineage>
</organism>
<accession>A0A9P8M0S2</accession>
<name>A0A9P8M0S2_9HYPO</name>
<keyword evidence="3" id="KW-1185">Reference proteome</keyword>
<evidence type="ECO:0000313" key="2">
    <source>
        <dbReference type="EMBL" id="KAH0591660.1"/>
    </source>
</evidence>
<dbReference type="AlphaFoldDB" id="A0A9P8M0S2"/>
<feature type="region of interest" description="Disordered" evidence="1">
    <location>
        <begin position="135"/>
        <end position="159"/>
    </location>
</feature>